<dbReference type="Proteomes" id="UP000799428">
    <property type="component" value="Unassembled WGS sequence"/>
</dbReference>
<accession>A0A6G1K697</accession>
<dbReference type="EMBL" id="MU005772">
    <property type="protein sequence ID" value="KAF2708143.1"/>
    <property type="molecule type" value="Genomic_DNA"/>
</dbReference>
<organism evidence="1 2">
    <name type="scientific">Pleomassaria siparia CBS 279.74</name>
    <dbReference type="NCBI Taxonomy" id="1314801"/>
    <lineage>
        <taxon>Eukaryota</taxon>
        <taxon>Fungi</taxon>
        <taxon>Dikarya</taxon>
        <taxon>Ascomycota</taxon>
        <taxon>Pezizomycotina</taxon>
        <taxon>Dothideomycetes</taxon>
        <taxon>Pleosporomycetidae</taxon>
        <taxon>Pleosporales</taxon>
        <taxon>Pleomassariaceae</taxon>
        <taxon>Pleomassaria</taxon>
    </lineage>
</organism>
<dbReference type="OrthoDB" id="3758164at2759"/>
<reference evidence="1" key="1">
    <citation type="journal article" date="2020" name="Stud. Mycol.">
        <title>101 Dothideomycetes genomes: a test case for predicting lifestyles and emergence of pathogens.</title>
        <authorList>
            <person name="Haridas S."/>
            <person name="Albert R."/>
            <person name="Binder M."/>
            <person name="Bloem J."/>
            <person name="Labutti K."/>
            <person name="Salamov A."/>
            <person name="Andreopoulos B."/>
            <person name="Baker S."/>
            <person name="Barry K."/>
            <person name="Bills G."/>
            <person name="Bluhm B."/>
            <person name="Cannon C."/>
            <person name="Castanera R."/>
            <person name="Culley D."/>
            <person name="Daum C."/>
            <person name="Ezra D."/>
            <person name="Gonzalez J."/>
            <person name="Henrissat B."/>
            <person name="Kuo A."/>
            <person name="Liang C."/>
            <person name="Lipzen A."/>
            <person name="Lutzoni F."/>
            <person name="Magnuson J."/>
            <person name="Mondo S."/>
            <person name="Nolan M."/>
            <person name="Ohm R."/>
            <person name="Pangilinan J."/>
            <person name="Park H.-J."/>
            <person name="Ramirez L."/>
            <person name="Alfaro M."/>
            <person name="Sun H."/>
            <person name="Tritt A."/>
            <person name="Yoshinaga Y."/>
            <person name="Zwiers L.-H."/>
            <person name="Turgeon B."/>
            <person name="Goodwin S."/>
            <person name="Spatafora J."/>
            <person name="Crous P."/>
            <person name="Grigoriev I."/>
        </authorList>
    </citation>
    <scope>NUCLEOTIDE SEQUENCE</scope>
    <source>
        <strain evidence="1">CBS 279.74</strain>
    </source>
</reference>
<name>A0A6G1K697_9PLEO</name>
<evidence type="ECO:0000313" key="2">
    <source>
        <dbReference type="Proteomes" id="UP000799428"/>
    </source>
</evidence>
<keyword evidence="2" id="KW-1185">Reference proteome</keyword>
<evidence type="ECO:0000313" key="1">
    <source>
        <dbReference type="EMBL" id="KAF2708143.1"/>
    </source>
</evidence>
<sequence>MQCELRDITQAYVQSTNKLLRTLYAKLLKELRDKFPLNIILRIDKLRMRVSLYDPCLLITEEGENPFSITGLQTNNTLSVVTLDFLHREEEELHRLDRTKLFIFTDGLFANNKDLSLQLSFLIILVNERCTGDGDSFKIYSNIIYWNLIKCKRVTRSVLASELYGIVGGFNSAIALNSKLLYNCLVKLGTTNEKRLIIDIMSLRELYENREISKIRWINSKNNPADAFTKKAPNPALEQLILLNTLNI</sequence>
<proteinExistence type="predicted"/>
<dbReference type="AlphaFoldDB" id="A0A6G1K697"/>
<gene>
    <name evidence="1" type="ORF">K504DRAFT_477587</name>
</gene>
<protein>
    <submittedName>
        <fullName evidence="1">Uncharacterized protein</fullName>
    </submittedName>
</protein>